<proteinExistence type="predicted"/>
<evidence type="ECO:0000313" key="9">
    <source>
        <dbReference type="Proteomes" id="UP000596661"/>
    </source>
</evidence>
<feature type="compositionally biased region" description="Polar residues" evidence="6">
    <location>
        <begin position="95"/>
        <end position="104"/>
    </location>
</feature>
<keyword evidence="9" id="KW-1185">Reference proteome</keyword>
<evidence type="ECO:0000256" key="6">
    <source>
        <dbReference type="SAM" id="MobiDB-lite"/>
    </source>
</evidence>
<dbReference type="SUPFAM" id="SSF118290">
    <property type="entry name" value="WRKY DNA-binding domain"/>
    <property type="match status" value="1"/>
</dbReference>
<sequence>MGTCILPQNLSKRLIKELIQGKEMATKLQLMLHDHNNKPLVEENIGFGSVSSSSPSSAEELASKILNSFSQTLSVVTGYNNDNTINNIIHSNSSDQTSQVNPHDQASHCDDPSSDDYGAESKIKRSSHGIKDRRGCYKRRKNSQSWTTTVSTLEDGQAWRKYGQKEILNAEYPRAYFRCTRKYDQGCRATRQVQQIQDNPKLYQTTYIGEHTCKNILKPPQMIIKDSDLDNNLMNVITSTTILEEVKPIISSSITTNDTSSLSDDHHNKLSLDHHHHHNNSDHEIINLWPSELKDLELSDPSMGLLSSSLGVSASNNDDHDIVSIMFSFGDRTINTTNCSTSGTNSHSLDMDEFVDTSIEFRSCDFEFDDNNEFCLLGSL</sequence>
<name>A0A803QTS8_CANSA</name>
<dbReference type="InterPro" id="IPR044810">
    <property type="entry name" value="WRKY_plant"/>
</dbReference>
<dbReference type="OMA" id="AEYPRAY"/>
<dbReference type="PANTHER" id="PTHR32096">
    <property type="entry name" value="WRKY TRANSCRIPTION FACTOR 30-RELATED-RELATED"/>
    <property type="match status" value="1"/>
</dbReference>
<dbReference type="AlphaFoldDB" id="A0A803QTS8"/>
<evidence type="ECO:0000259" key="7">
    <source>
        <dbReference type="PROSITE" id="PS50811"/>
    </source>
</evidence>
<evidence type="ECO:0000256" key="5">
    <source>
        <dbReference type="ARBA" id="ARBA00023242"/>
    </source>
</evidence>
<keyword evidence="4" id="KW-0804">Transcription</keyword>
<dbReference type="EMBL" id="UZAU01000084">
    <property type="status" value="NOT_ANNOTATED_CDS"/>
    <property type="molecule type" value="Genomic_DNA"/>
</dbReference>
<dbReference type="GO" id="GO:0003700">
    <property type="term" value="F:DNA-binding transcription factor activity"/>
    <property type="evidence" value="ECO:0007669"/>
    <property type="project" value="InterPro"/>
</dbReference>
<keyword evidence="2" id="KW-0805">Transcription regulation</keyword>
<evidence type="ECO:0000313" key="8">
    <source>
        <dbReference type="EnsemblPlants" id="cds.novel_model_12_5bd9a17a.2.5bd9b133"/>
    </source>
</evidence>
<organism evidence="8 9">
    <name type="scientific">Cannabis sativa</name>
    <name type="common">Hemp</name>
    <name type="synonym">Marijuana</name>
    <dbReference type="NCBI Taxonomy" id="3483"/>
    <lineage>
        <taxon>Eukaryota</taxon>
        <taxon>Viridiplantae</taxon>
        <taxon>Streptophyta</taxon>
        <taxon>Embryophyta</taxon>
        <taxon>Tracheophyta</taxon>
        <taxon>Spermatophyta</taxon>
        <taxon>Magnoliopsida</taxon>
        <taxon>eudicotyledons</taxon>
        <taxon>Gunneridae</taxon>
        <taxon>Pentapetalae</taxon>
        <taxon>rosids</taxon>
        <taxon>fabids</taxon>
        <taxon>Rosales</taxon>
        <taxon>Cannabaceae</taxon>
        <taxon>Cannabis</taxon>
    </lineage>
</organism>
<feature type="compositionally biased region" description="Basic and acidic residues" evidence="6">
    <location>
        <begin position="119"/>
        <end position="133"/>
    </location>
</feature>
<evidence type="ECO:0000256" key="2">
    <source>
        <dbReference type="ARBA" id="ARBA00023015"/>
    </source>
</evidence>
<dbReference type="InterPro" id="IPR036576">
    <property type="entry name" value="WRKY_dom_sf"/>
</dbReference>
<protein>
    <recommendedName>
        <fullName evidence="7">WRKY domain-containing protein</fullName>
    </recommendedName>
</protein>
<dbReference type="Proteomes" id="UP000596661">
    <property type="component" value="Chromosome 2"/>
</dbReference>
<evidence type="ECO:0000256" key="1">
    <source>
        <dbReference type="ARBA" id="ARBA00004123"/>
    </source>
</evidence>
<dbReference type="GO" id="GO:0000976">
    <property type="term" value="F:transcription cis-regulatory region binding"/>
    <property type="evidence" value="ECO:0007669"/>
    <property type="project" value="TreeGrafter"/>
</dbReference>
<evidence type="ECO:0000256" key="4">
    <source>
        <dbReference type="ARBA" id="ARBA00023163"/>
    </source>
</evidence>
<feature type="region of interest" description="Disordered" evidence="6">
    <location>
        <begin position="90"/>
        <end position="133"/>
    </location>
</feature>
<reference evidence="8" key="2">
    <citation type="submission" date="2021-03" db="UniProtKB">
        <authorList>
            <consortium name="EnsemblPlants"/>
        </authorList>
    </citation>
    <scope>IDENTIFICATION</scope>
</reference>
<evidence type="ECO:0000256" key="3">
    <source>
        <dbReference type="ARBA" id="ARBA00023125"/>
    </source>
</evidence>
<keyword evidence="3" id="KW-0238">DNA-binding</keyword>
<dbReference type="PROSITE" id="PS50811">
    <property type="entry name" value="WRKY"/>
    <property type="match status" value="1"/>
</dbReference>
<dbReference type="SMART" id="SM00774">
    <property type="entry name" value="WRKY"/>
    <property type="match status" value="1"/>
</dbReference>
<dbReference type="Gene3D" id="2.20.25.80">
    <property type="entry name" value="WRKY domain"/>
    <property type="match status" value="1"/>
</dbReference>
<dbReference type="Gramene" id="novel_model_12_5bd9a17a.2.5bd9b133">
    <property type="protein sequence ID" value="cds.novel_model_12_5bd9a17a.2.5bd9b133"/>
    <property type="gene ID" value="novel_gene_7_5bd9a17a"/>
</dbReference>
<accession>A0A803QTS8</accession>
<gene>
    <name evidence="8" type="primary">LOC115707511</name>
</gene>
<dbReference type="InterPro" id="IPR003657">
    <property type="entry name" value="WRKY_dom"/>
</dbReference>
<dbReference type="PANTHER" id="PTHR32096:SF146">
    <property type="entry name" value="WRKY TRANSCRIPTION FACTOR 19-RELATED"/>
    <property type="match status" value="1"/>
</dbReference>
<dbReference type="EnsemblPlants" id="novel_model_12_5bd9a17a.2.5bd9b133">
    <property type="protein sequence ID" value="cds.novel_model_12_5bd9a17a.2.5bd9b133"/>
    <property type="gene ID" value="novel_gene_7_5bd9a17a"/>
</dbReference>
<feature type="domain" description="WRKY" evidence="7">
    <location>
        <begin position="148"/>
        <end position="211"/>
    </location>
</feature>
<comment type="subcellular location">
    <subcellularLocation>
        <location evidence="1">Nucleus</location>
    </subcellularLocation>
</comment>
<dbReference type="Pfam" id="PF03106">
    <property type="entry name" value="WRKY"/>
    <property type="match status" value="1"/>
</dbReference>
<keyword evidence="5" id="KW-0539">Nucleus</keyword>
<dbReference type="GO" id="GO:0005634">
    <property type="term" value="C:nucleus"/>
    <property type="evidence" value="ECO:0007669"/>
    <property type="project" value="UniProtKB-SubCell"/>
</dbReference>
<reference evidence="8" key="1">
    <citation type="submission" date="2018-11" db="EMBL/GenBank/DDBJ databases">
        <authorList>
            <person name="Grassa J C."/>
        </authorList>
    </citation>
    <scope>NUCLEOTIDE SEQUENCE [LARGE SCALE GENOMIC DNA]</scope>
</reference>